<feature type="compositionally biased region" description="Low complexity" evidence="1">
    <location>
        <begin position="24"/>
        <end position="36"/>
    </location>
</feature>
<dbReference type="AlphaFoldDB" id="A0AAE0I009"/>
<evidence type="ECO:0000313" key="3">
    <source>
        <dbReference type="Proteomes" id="UP001283341"/>
    </source>
</evidence>
<feature type="compositionally biased region" description="Low complexity" evidence="1">
    <location>
        <begin position="1"/>
        <end position="14"/>
    </location>
</feature>
<sequence>MPSHNTTRATATAAVQTSSDEKVTTIPAAAAATGAGVNTGGGSTRPKTEAELEADRLYEERMEEEYAKLFTMDWWCLHLNFWLVL</sequence>
<comment type="caution">
    <text evidence="2">The sequence shown here is derived from an EMBL/GenBank/DDBJ whole genome shotgun (WGS) entry which is preliminary data.</text>
</comment>
<reference evidence="2" key="2">
    <citation type="submission" date="2023-06" db="EMBL/GenBank/DDBJ databases">
        <authorList>
            <consortium name="Lawrence Berkeley National Laboratory"/>
            <person name="Haridas S."/>
            <person name="Hensen N."/>
            <person name="Bonometti L."/>
            <person name="Westerberg I."/>
            <person name="Brannstrom I.O."/>
            <person name="Guillou S."/>
            <person name="Cros-Aarteil S."/>
            <person name="Calhoun S."/>
            <person name="Kuo A."/>
            <person name="Mondo S."/>
            <person name="Pangilinan J."/>
            <person name="Riley R."/>
            <person name="Labutti K."/>
            <person name="Andreopoulos B."/>
            <person name="Lipzen A."/>
            <person name="Chen C."/>
            <person name="Yanf M."/>
            <person name="Daum C."/>
            <person name="Ng V."/>
            <person name="Clum A."/>
            <person name="Steindorff A."/>
            <person name="Ohm R."/>
            <person name="Martin F."/>
            <person name="Silar P."/>
            <person name="Natvig D."/>
            <person name="Lalanne C."/>
            <person name="Gautier V."/>
            <person name="Ament-Velasquez S.L."/>
            <person name="Kruys A."/>
            <person name="Hutchinson M.I."/>
            <person name="Powell A.J."/>
            <person name="Barry K."/>
            <person name="Miller A.N."/>
            <person name="Grigoriev I.V."/>
            <person name="Debuchy R."/>
            <person name="Gladieux P."/>
            <person name="Thoren M.H."/>
            <person name="Johannesson H."/>
        </authorList>
    </citation>
    <scope>NUCLEOTIDE SEQUENCE</scope>
    <source>
        <strain evidence="2">CBS 118394</strain>
    </source>
</reference>
<gene>
    <name evidence="2" type="ORF">B0H66DRAFT_604420</name>
</gene>
<accession>A0AAE0I009</accession>
<name>A0AAE0I009_9PEZI</name>
<dbReference type="EMBL" id="JAUEDM010000005">
    <property type="protein sequence ID" value="KAK3316108.1"/>
    <property type="molecule type" value="Genomic_DNA"/>
</dbReference>
<evidence type="ECO:0000256" key="1">
    <source>
        <dbReference type="SAM" id="MobiDB-lite"/>
    </source>
</evidence>
<organism evidence="2 3">
    <name type="scientific">Apodospora peruviana</name>
    <dbReference type="NCBI Taxonomy" id="516989"/>
    <lineage>
        <taxon>Eukaryota</taxon>
        <taxon>Fungi</taxon>
        <taxon>Dikarya</taxon>
        <taxon>Ascomycota</taxon>
        <taxon>Pezizomycotina</taxon>
        <taxon>Sordariomycetes</taxon>
        <taxon>Sordariomycetidae</taxon>
        <taxon>Sordariales</taxon>
        <taxon>Lasiosphaeriaceae</taxon>
        <taxon>Apodospora</taxon>
    </lineage>
</organism>
<evidence type="ECO:0000313" key="2">
    <source>
        <dbReference type="EMBL" id="KAK3316108.1"/>
    </source>
</evidence>
<keyword evidence="3" id="KW-1185">Reference proteome</keyword>
<dbReference type="Proteomes" id="UP001283341">
    <property type="component" value="Unassembled WGS sequence"/>
</dbReference>
<protein>
    <submittedName>
        <fullName evidence="2">Uncharacterized protein</fullName>
    </submittedName>
</protein>
<feature type="region of interest" description="Disordered" evidence="1">
    <location>
        <begin position="1"/>
        <end position="50"/>
    </location>
</feature>
<reference evidence="2" key="1">
    <citation type="journal article" date="2023" name="Mol. Phylogenet. Evol.">
        <title>Genome-scale phylogeny and comparative genomics of the fungal order Sordariales.</title>
        <authorList>
            <person name="Hensen N."/>
            <person name="Bonometti L."/>
            <person name="Westerberg I."/>
            <person name="Brannstrom I.O."/>
            <person name="Guillou S."/>
            <person name="Cros-Aarteil S."/>
            <person name="Calhoun S."/>
            <person name="Haridas S."/>
            <person name="Kuo A."/>
            <person name="Mondo S."/>
            <person name="Pangilinan J."/>
            <person name="Riley R."/>
            <person name="LaButti K."/>
            <person name="Andreopoulos B."/>
            <person name="Lipzen A."/>
            <person name="Chen C."/>
            <person name="Yan M."/>
            <person name="Daum C."/>
            <person name="Ng V."/>
            <person name="Clum A."/>
            <person name="Steindorff A."/>
            <person name="Ohm R.A."/>
            <person name="Martin F."/>
            <person name="Silar P."/>
            <person name="Natvig D.O."/>
            <person name="Lalanne C."/>
            <person name="Gautier V."/>
            <person name="Ament-Velasquez S.L."/>
            <person name="Kruys A."/>
            <person name="Hutchinson M.I."/>
            <person name="Powell A.J."/>
            <person name="Barry K."/>
            <person name="Miller A.N."/>
            <person name="Grigoriev I.V."/>
            <person name="Debuchy R."/>
            <person name="Gladieux P."/>
            <person name="Hiltunen Thoren M."/>
            <person name="Johannesson H."/>
        </authorList>
    </citation>
    <scope>NUCLEOTIDE SEQUENCE</scope>
    <source>
        <strain evidence="2">CBS 118394</strain>
    </source>
</reference>
<proteinExistence type="predicted"/>